<protein>
    <recommendedName>
        <fullName evidence="4">Lipoprotein</fullName>
    </recommendedName>
</protein>
<proteinExistence type="predicted"/>
<dbReference type="Proteomes" id="UP000077342">
    <property type="component" value="Unassembled WGS sequence"/>
</dbReference>
<feature type="region of interest" description="Disordered" evidence="1">
    <location>
        <begin position="32"/>
        <end position="56"/>
    </location>
</feature>
<evidence type="ECO:0000256" key="1">
    <source>
        <dbReference type="SAM" id="MobiDB-lite"/>
    </source>
</evidence>
<reference evidence="3" key="1">
    <citation type="submission" date="2016-04" db="EMBL/GenBank/DDBJ databases">
        <authorList>
            <person name="Strapagiel D."/>
            <person name="Borowka P."/>
            <person name="Marciniak B."/>
            <person name="Bakula Z."/>
            <person name="Van Ingen J."/>
            <person name="Safianowska A."/>
            <person name="Dziadek J."/>
            <person name="Jagielski T."/>
        </authorList>
    </citation>
    <scope>NUCLEOTIDE SEQUENCE [LARGE SCALE GENOMIC DNA]</scope>
    <source>
        <strain evidence="3">1010001458</strain>
    </source>
</reference>
<sequence length="186" mass="19858">MQMPAIRATLGAVAATTVITLWLAGCHSTTTGRPVAEPAHGRKDEPASTTSSTIGLPPMKHFRIGDQRYGAVHDCYVNDNAVTCTLSMEPSYTVQSYEGTVTGTLSGVTLTGTQTTHQRYPDETDRSCIWTTDTSDPVTYVFSLDGTVAMRGGPGEVHSTRSGSCTGSEYGKGGIWESSEKWSVIE</sequence>
<gene>
    <name evidence="2" type="ORF">A4G28_07925</name>
</gene>
<comment type="caution">
    <text evidence="2">The sequence shown here is derived from an EMBL/GenBank/DDBJ whole genome shotgun (WGS) entry which is preliminary data.</text>
</comment>
<dbReference type="AlphaFoldDB" id="A0A164C6T9"/>
<keyword evidence="3" id="KW-1185">Reference proteome</keyword>
<dbReference type="PROSITE" id="PS51257">
    <property type="entry name" value="PROKAR_LIPOPROTEIN"/>
    <property type="match status" value="1"/>
</dbReference>
<organism evidence="2 3">
    <name type="scientific">Mycobacterium ostraviense</name>
    <dbReference type="NCBI Taxonomy" id="2738409"/>
    <lineage>
        <taxon>Bacteria</taxon>
        <taxon>Bacillati</taxon>
        <taxon>Actinomycetota</taxon>
        <taxon>Actinomycetes</taxon>
        <taxon>Mycobacteriales</taxon>
        <taxon>Mycobacteriaceae</taxon>
        <taxon>Mycobacterium</taxon>
    </lineage>
</organism>
<dbReference type="EMBL" id="LWCI01000087">
    <property type="protein sequence ID" value="KZS64313.1"/>
    <property type="molecule type" value="Genomic_DNA"/>
</dbReference>
<evidence type="ECO:0008006" key="4">
    <source>
        <dbReference type="Google" id="ProtNLM"/>
    </source>
</evidence>
<evidence type="ECO:0000313" key="3">
    <source>
        <dbReference type="Proteomes" id="UP000077342"/>
    </source>
</evidence>
<evidence type="ECO:0000313" key="2">
    <source>
        <dbReference type="EMBL" id="KZS64313.1"/>
    </source>
</evidence>
<accession>A0A164C6T9</accession>
<name>A0A164C6T9_9MYCO</name>